<dbReference type="InterPro" id="IPR032675">
    <property type="entry name" value="LRR_dom_sf"/>
</dbReference>
<keyword evidence="2" id="KW-1185">Reference proteome</keyword>
<dbReference type="InterPro" id="IPR050905">
    <property type="entry name" value="Plant_NBS-LRR"/>
</dbReference>
<dbReference type="Gene3D" id="3.80.10.10">
    <property type="entry name" value="Ribonuclease Inhibitor"/>
    <property type="match status" value="2"/>
</dbReference>
<sequence length="1070" mass="121702">MQEITVPDVKAAVQKIVPYLEDTSNDAPDAIYYNGWGGLGASAALRAIAEHPPPSLMQKFGKIIHIDCSRWKSRRALQRRITDELKLTQKVAPDFYRQDKEDDFSGVDQGSRAEIGSIATVIARFLAQNRCLVVFHNGSDGMVDLHSCGIPQPQLFGTKVLWTFGGWLRLNTEILKKVHNSHLSLEALGAYFFTNWNWNATLAEEAREIAFYIHNKLGLAVTPEIATECYLYLLSLNYRGGNVIDYNWTTHASSYWVSDGIVEGGQDNQAWELARALQQHIRLDDYSSNTVPYFAWGLDISTKHWIFVTNSYFEEVSPRTTSLFFAPGKWDPLLVSLPSDAFHKADQLRVLKLCLCTFNFSSPPFHCCPNLRFLGLDRCMDGQQLEEEEVDEKMGARAVKTFQRLWVLDVCNTDWELAFPLETEEQVSTNIREVHVINGRIWCNNLGWRRLPNLRKLRVINPTSSWDTGKEDEFMDMLELELLDLSGNSTMKVLPRLSGAIGLKTLVLDGCVGLEHIGPQGLPPSLESFCLDTGADKDHENSARISRIRLAGCARLSNFRLRGSLPELEELDLSHTAVKMLDLREVVKVGNLQRILLMGCQQLCSFSWPASKAFERLPSALLPIGETRRHQIRLLCIEGGEVGRKPSWYDSWVACQHEGDEHCRALVAAADMRFLQSLKFLLEISQHSSSSKKSTQLKMDLYLSSTSKDDLDGKSCYTKRRISSTGRLAAGSPLPKSLAYHGVSTQQQITTQIDAIASSSATMQFQPLDVHVEIGEGISDITNAISAAGRDAISFVMNRVQSLHVHDSSSITTVVPEHFVVYPEDFRQLNRKGIMNSLQWCRVERCPKLDTVFATNYDTDSFSGLETFWVAHLLMARSIWSRPRRPRTLDTRIRFTSFERLRAIHLHFCPRLKYVLVLSSNYGLPNKLEILHILYCGDLTQVFPVEEEFLKEIAASPTRPSRWEWKSRKGMLEFPKLKDLYLHGLPSLQLICEAKMYAPNLETIYLRDCWGLRRLPATDARRHPVAVDCEKECWDKLEWDGMEFGHHPSLFQPRHSKYYKKRHLRGTVLQ</sequence>
<protein>
    <submittedName>
        <fullName evidence="1">Uncharacterized protein</fullName>
    </submittedName>
</protein>
<reference evidence="1" key="1">
    <citation type="submission" date="2024-10" db="EMBL/GenBank/DDBJ databases">
        <authorList>
            <person name="Ryan C."/>
        </authorList>
    </citation>
    <scope>NUCLEOTIDE SEQUENCE [LARGE SCALE GENOMIC DNA]</scope>
</reference>
<dbReference type="PANTHER" id="PTHR33463">
    <property type="entry name" value="NB-ARC DOMAIN-CONTAINING PROTEIN-RELATED"/>
    <property type="match status" value="1"/>
</dbReference>
<proteinExistence type="predicted"/>
<name>A0ABC9B9F4_9POAL</name>
<dbReference type="EMBL" id="OZ075135">
    <property type="protein sequence ID" value="CAL4996756.1"/>
    <property type="molecule type" value="Genomic_DNA"/>
</dbReference>
<evidence type="ECO:0000313" key="1">
    <source>
        <dbReference type="EMBL" id="CAL4996756.1"/>
    </source>
</evidence>
<gene>
    <name evidence="1" type="ORF">URODEC1_LOCUS63071</name>
</gene>
<dbReference type="AlphaFoldDB" id="A0ABC9B9F4"/>
<organism evidence="1 2">
    <name type="scientific">Urochloa decumbens</name>
    <dbReference type="NCBI Taxonomy" id="240449"/>
    <lineage>
        <taxon>Eukaryota</taxon>
        <taxon>Viridiplantae</taxon>
        <taxon>Streptophyta</taxon>
        <taxon>Embryophyta</taxon>
        <taxon>Tracheophyta</taxon>
        <taxon>Spermatophyta</taxon>
        <taxon>Magnoliopsida</taxon>
        <taxon>Liliopsida</taxon>
        <taxon>Poales</taxon>
        <taxon>Poaceae</taxon>
        <taxon>PACMAD clade</taxon>
        <taxon>Panicoideae</taxon>
        <taxon>Panicodae</taxon>
        <taxon>Paniceae</taxon>
        <taxon>Melinidinae</taxon>
        <taxon>Urochloa</taxon>
    </lineage>
</organism>
<dbReference type="Proteomes" id="UP001497457">
    <property type="component" value="Chromosome 25rd"/>
</dbReference>
<dbReference type="PANTHER" id="PTHR33463:SF209">
    <property type="entry name" value="DISEASE RESISTANCE PROTEIN RPS2-LIKE"/>
    <property type="match status" value="1"/>
</dbReference>
<evidence type="ECO:0000313" key="2">
    <source>
        <dbReference type="Proteomes" id="UP001497457"/>
    </source>
</evidence>
<dbReference type="SUPFAM" id="SSF52058">
    <property type="entry name" value="L domain-like"/>
    <property type="match status" value="1"/>
</dbReference>
<accession>A0ABC9B9F4</accession>